<keyword evidence="7" id="KW-1185">Reference proteome</keyword>
<evidence type="ECO:0000313" key="7">
    <source>
        <dbReference type="Proteomes" id="UP001176961"/>
    </source>
</evidence>
<dbReference type="PANTHER" id="PTHR31357">
    <property type="entry name" value="SERPENTINE RECEPTOR CLASS ALPHA-10"/>
    <property type="match status" value="1"/>
</dbReference>
<proteinExistence type="predicted"/>
<dbReference type="AlphaFoldDB" id="A0AA36MEX0"/>
<feature type="transmembrane region" description="Helical" evidence="5">
    <location>
        <begin position="187"/>
        <end position="209"/>
    </location>
</feature>
<evidence type="ECO:0008006" key="8">
    <source>
        <dbReference type="Google" id="ProtNLM"/>
    </source>
</evidence>
<evidence type="ECO:0000313" key="6">
    <source>
        <dbReference type="EMBL" id="CAJ0607835.1"/>
    </source>
</evidence>
<accession>A0AA36MEX0</accession>
<comment type="caution">
    <text evidence="6">The sequence shown here is derived from an EMBL/GenBank/DDBJ whole genome shotgun (WGS) entry which is preliminary data.</text>
</comment>
<dbReference type="PANTHER" id="PTHR31357:SF18">
    <property type="entry name" value="SERPENTINE RECEPTOR, CLASS T"/>
    <property type="match status" value="1"/>
</dbReference>
<gene>
    <name evidence="6" type="ORF">CYNAS_LOCUS19818</name>
</gene>
<dbReference type="Pfam" id="PF10292">
    <property type="entry name" value="7TM_GPCR_Srab"/>
    <property type="match status" value="1"/>
</dbReference>
<dbReference type="Proteomes" id="UP001176961">
    <property type="component" value="Unassembled WGS sequence"/>
</dbReference>
<evidence type="ECO:0000256" key="2">
    <source>
        <dbReference type="ARBA" id="ARBA00022692"/>
    </source>
</evidence>
<dbReference type="GO" id="GO:0004984">
    <property type="term" value="F:olfactory receptor activity"/>
    <property type="evidence" value="ECO:0007669"/>
    <property type="project" value="TreeGrafter"/>
</dbReference>
<feature type="transmembrane region" description="Helical" evidence="5">
    <location>
        <begin position="80"/>
        <end position="99"/>
    </location>
</feature>
<keyword evidence="4 5" id="KW-0472">Membrane</keyword>
<evidence type="ECO:0000256" key="1">
    <source>
        <dbReference type="ARBA" id="ARBA00004141"/>
    </source>
</evidence>
<keyword evidence="2 5" id="KW-0812">Transmembrane</keyword>
<sequence>MKNVSICLVLREIPTNPTYLSIGTVKAISSCLSVIATVLIGFRFYHFTAFHWNVQALYIYNLIDEKSPCSLIYYAAECSWLNIPLITCIIGFILIQAAFTIERLIATYRLGNYERRGKYVGPIMAVVVALLSAVCARWGLGSTDPNELQFFCAAIPNSSTSRMSLIYMRFRLELRYEIQENLKVLRILFPIAITHFLVFGIFMLGNVVVRSFREKMPLKIFAISMASVHIMPYYFLILSTWIYVVLRRESLKVLEFRQAIARPERNKERDVYFDSLQKQCFEEYERDELDEVDEVMACAKEML</sequence>
<organism evidence="6 7">
    <name type="scientific">Cylicocyclus nassatus</name>
    <name type="common">Nematode worm</name>
    <dbReference type="NCBI Taxonomy" id="53992"/>
    <lineage>
        <taxon>Eukaryota</taxon>
        <taxon>Metazoa</taxon>
        <taxon>Ecdysozoa</taxon>
        <taxon>Nematoda</taxon>
        <taxon>Chromadorea</taxon>
        <taxon>Rhabditida</taxon>
        <taxon>Rhabditina</taxon>
        <taxon>Rhabditomorpha</taxon>
        <taxon>Strongyloidea</taxon>
        <taxon>Strongylidae</taxon>
        <taxon>Cylicocyclus</taxon>
    </lineage>
</organism>
<feature type="transmembrane region" description="Helical" evidence="5">
    <location>
        <begin position="221"/>
        <end position="244"/>
    </location>
</feature>
<protein>
    <recommendedName>
        <fullName evidence="8">G protein-coupled receptor</fullName>
    </recommendedName>
</protein>
<dbReference type="GO" id="GO:0004930">
    <property type="term" value="F:G protein-coupled receptor activity"/>
    <property type="evidence" value="ECO:0007669"/>
    <property type="project" value="InterPro"/>
</dbReference>
<evidence type="ECO:0000256" key="5">
    <source>
        <dbReference type="SAM" id="Phobius"/>
    </source>
</evidence>
<dbReference type="InterPro" id="IPR019408">
    <property type="entry name" value="7TM_GPCR_serpentine_rcpt_Srab"/>
</dbReference>
<dbReference type="GO" id="GO:0016020">
    <property type="term" value="C:membrane"/>
    <property type="evidence" value="ECO:0007669"/>
    <property type="project" value="UniProtKB-SubCell"/>
</dbReference>
<dbReference type="EMBL" id="CATQJL010000316">
    <property type="protein sequence ID" value="CAJ0607835.1"/>
    <property type="molecule type" value="Genomic_DNA"/>
</dbReference>
<name>A0AA36MEX0_CYLNA</name>
<dbReference type="Pfam" id="PF02117">
    <property type="entry name" value="7TM_GPCR_Sra"/>
    <property type="match status" value="1"/>
</dbReference>
<feature type="transmembrane region" description="Helical" evidence="5">
    <location>
        <begin position="119"/>
        <end position="140"/>
    </location>
</feature>
<dbReference type="InterPro" id="IPR051080">
    <property type="entry name" value="Nematode_rcpt-like_serp_alpha"/>
</dbReference>
<reference evidence="6" key="1">
    <citation type="submission" date="2023-07" db="EMBL/GenBank/DDBJ databases">
        <authorList>
            <consortium name="CYATHOMIX"/>
        </authorList>
    </citation>
    <scope>NUCLEOTIDE SEQUENCE</scope>
    <source>
        <strain evidence="6">N/A</strain>
    </source>
</reference>
<feature type="transmembrane region" description="Helical" evidence="5">
    <location>
        <begin position="20"/>
        <end position="45"/>
    </location>
</feature>
<dbReference type="InterPro" id="IPR000344">
    <property type="entry name" value="7TM_GPCR_serpentine_rcpt_Sra"/>
</dbReference>
<keyword evidence="3 5" id="KW-1133">Transmembrane helix</keyword>
<evidence type="ECO:0000256" key="4">
    <source>
        <dbReference type="ARBA" id="ARBA00023136"/>
    </source>
</evidence>
<comment type="subcellular location">
    <subcellularLocation>
        <location evidence="1">Membrane</location>
        <topology evidence="1">Multi-pass membrane protein</topology>
    </subcellularLocation>
</comment>
<evidence type="ECO:0000256" key="3">
    <source>
        <dbReference type="ARBA" id="ARBA00022989"/>
    </source>
</evidence>